<accession>A0AAV4AX52</accession>
<comment type="caution">
    <text evidence="1">The sequence shown here is derived from an EMBL/GenBank/DDBJ whole genome shotgun (WGS) entry which is preliminary data.</text>
</comment>
<gene>
    <name evidence="1" type="ORF">PoB_003747900</name>
</gene>
<dbReference type="Proteomes" id="UP000735302">
    <property type="component" value="Unassembled WGS sequence"/>
</dbReference>
<name>A0AAV4AX52_9GAST</name>
<dbReference type="AlphaFoldDB" id="A0AAV4AX52"/>
<evidence type="ECO:0000313" key="2">
    <source>
        <dbReference type="Proteomes" id="UP000735302"/>
    </source>
</evidence>
<feature type="non-terminal residue" evidence="1">
    <location>
        <position position="1"/>
    </location>
</feature>
<organism evidence="1 2">
    <name type="scientific">Plakobranchus ocellatus</name>
    <dbReference type="NCBI Taxonomy" id="259542"/>
    <lineage>
        <taxon>Eukaryota</taxon>
        <taxon>Metazoa</taxon>
        <taxon>Spiralia</taxon>
        <taxon>Lophotrochozoa</taxon>
        <taxon>Mollusca</taxon>
        <taxon>Gastropoda</taxon>
        <taxon>Heterobranchia</taxon>
        <taxon>Euthyneura</taxon>
        <taxon>Panpulmonata</taxon>
        <taxon>Sacoglossa</taxon>
        <taxon>Placobranchoidea</taxon>
        <taxon>Plakobranchidae</taxon>
        <taxon>Plakobranchus</taxon>
    </lineage>
</organism>
<evidence type="ECO:0000313" key="1">
    <source>
        <dbReference type="EMBL" id="GFO10974.1"/>
    </source>
</evidence>
<sequence length="133" mass="14647">GASSDRSDLPPATHARLLNSERETTHGANHFVGKALKSRIKLADILYKVCATLMDPCQQVSKQRCLSIMKMFQGAPLLKGGAVRTVRNPGGTALNFHDLEKGRCCLEGNHLGVHFIFREQFSRRYQAPNGLAT</sequence>
<keyword evidence="2" id="KW-1185">Reference proteome</keyword>
<reference evidence="1 2" key="1">
    <citation type="journal article" date="2021" name="Elife">
        <title>Chloroplast acquisition without the gene transfer in kleptoplastic sea slugs, Plakobranchus ocellatus.</title>
        <authorList>
            <person name="Maeda T."/>
            <person name="Takahashi S."/>
            <person name="Yoshida T."/>
            <person name="Shimamura S."/>
            <person name="Takaki Y."/>
            <person name="Nagai Y."/>
            <person name="Toyoda A."/>
            <person name="Suzuki Y."/>
            <person name="Arimoto A."/>
            <person name="Ishii H."/>
            <person name="Satoh N."/>
            <person name="Nishiyama T."/>
            <person name="Hasebe M."/>
            <person name="Maruyama T."/>
            <person name="Minagawa J."/>
            <person name="Obokata J."/>
            <person name="Shigenobu S."/>
        </authorList>
    </citation>
    <scope>NUCLEOTIDE SEQUENCE [LARGE SCALE GENOMIC DNA]</scope>
</reference>
<proteinExistence type="predicted"/>
<protein>
    <submittedName>
        <fullName evidence="1">Uncharacterized protein</fullName>
    </submittedName>
</protein>
<dbReference type="EMBL" id="BLXT01004214">
    <property type="protein sequence ID" value="GFO10974.1"/>
    <property type="molecule type" value="Genomic_DNA"/>
</dbReference>